<comment type="caution">
    <text evidence="2">The sequence shown here is derived from an EMBL/GenBank/DDBJ whole genome shotgun (WGS) entry which is preliminary data.</text>
</comment>
<dbReference type="Proteomes" id="UP000308671">
    <property type="component" value="Unassembled WGS sequence"/>
</dbReference>
<dbReference type="EMBL" id="PQXL01000003">
    <property type="protein sequence ID" value="THV55813.1"/>
    <property type="molecule type" value="Genomic_DNA"/>
</dbReference>
<keyword evidence="1" id="KW-0472">Membrane</keyword>
<evidence type="ECO:0000313" key="3">
    <source>
        <dbReference type="Proteomes" id="UP000308671"/>
    </source>
</evidence>
<evidence type="ECO:0000256" key="1">
    <source>
        <dbReference type="SAM" id="Phobius"/>
    </source>
</evidence>
<protein>
    <submittedName>
        <fullName evidence="2">Uncharacterized protein</fullName>
    </submittedName>
</protein>
<keyword evidence="3" id="KW-1185">Reference proteome</keyword>
<accession>A0A4S8RCA5</accession>
<organism evidence="2 3">
    <name type="scientific">Botrytis galanthina</name>
    <dbReference type="NCBI Taxonomy" id="278940"/>
    <lineage>
        <taxon>Eukaryota</taxon>
        <taxon>Fungi</taxon>
        <taxon>Dikarya</taxon>
        <taxon>Ascomycota</taxon>
        <taxon>Pezizomycotina</taxon>
        <taxon>Leotiomycetes</taxon>
        <taxon>Helotiales</taxon>
        <taxon>Sclerotiniaceae</taxon>
        <taxon>Botrytis</taxon>
    </lineage>
</organism>
<dbReference type="OrthoDB" id="3526173at2759"/>
<name>A0A4S8RCA5_9HELO</name>
<feature type="transmembrane region" description="Helical" evidence="1">
    <location>
        <begin position="16"/>
        <end position="34"/>
    </location>
</feature>
<keyword evidence="1" id="KW-0812">Transmembrane</keyword>
<gene>
    <name evidence="2" type="ORF">BGAL_0003g00550</name>
</gene>
<sequence length="322" mass="36233">MALPLLPKRGLTPREVTALLVMVASQLIIGIMMLRMMMANQGITNVGFTEILPTLQPPFDGAHGEAQMNDGKDGTNGMNFSGNIDCGNFNKDAMMKEFKMGHGIDASQYVLRTKIIIGNRISCHRTFVAEKKNSLVKGLWEVIEGIYELEEMAAVSQMEESAVRNAGAQRVLRKGDGATGGVVEEDWEVVKFAQNPAYPAEEHNRFRAEISYMEDRVTGFRKAVEEIMEKDDVEGVLNMVRKSVKGFGANEQFTQGEKSDGKAEEKMQIAQKSKDKVNRALSGLWDIFQDMDEEMKDTERWLRETETALKSVVYEFKTEWKL</sequence>
<dbReference type="AlphaFoldDB" id="A0A4S8RCA5"/>
<proteinExistence type="predicted"/>
<keyword evidence="1" id="KW-1133">Transmembrane helix</keyword>
<reference evidence="2 3" key="1">
    <citation type="submission" date="2017-12" db="EMBL/GenBank/DDBJ databases">
        <title>Comparative genomics of Botrytis spp.</title>
        <authorList>
            <person name="Valero-Jimenez C.A."/>
            <person name="Tapia P."/>
            <person name="Veloso J."/>
            <person name="Silva-Moreno E."/>
            <person name="Staats M."/>
            <person name="Valdes J.H."/>
            <person name="Van Kan J.A.L."/>
        </authorList>
    </citation>
    <scope>NUCLEOTIDE SEQUENCE [LARGE SCALE GENOMIC DNA]</scope>
    <source>
        <strain evidence="2 3">MUCL435</strain>
    </source>
</reference>
<evidence type="ECO:0000313" key="2">
    <source>
        <dbReference type="EMBL" id="THV55813.1"/>
    </source>
</evidence>